<proteinExistence type="inferred from homology"/>
<dbReference type="InterPro" id="IPR042078">
    <property type="entry name" value="Lys-tRNA-ligase_SC_fold"/>
</dbReference>
<evidence type="ECO:0000259" key="11">
    <source>
        <dbReference type="SMART" id="SM00873"/>
    </source>
</evidence>
<dbReference type="Pfam" id="PF03483">
    <property type="entry name" value="B3_4"/>
    <property type="match status" value="1"/>
</dbReference>
<dbReference type="GO" id="GO:0004824">
    <property type="term" value="F:lysine-tRNA ligase activity"/>
    <property type="evidence" value="ECO:0007669"/>
    <property type="project" value="UniProtKB-UniRule"/>
</dbReference>
<keyword evidence="8 10" id="KW-0030">Aminoacyl-tRNA synthetase</keyword>
<feature type="short sequence motif" description="'KMSKS' region" evidence="10">
    <location>
        <begin position="282"/>
        <end position="286"/>
    </location>
</feature>
<keyword evidence="5 10" id="KW-0547">Nucleotide-binding</keyword>
<evidence type="ECO:0000313" key="12">
    <source>
        <dbReference type="EMBL" id="KKP70365.1"/>
    </source>
</evidence>
<comment type="caution">
    <text evidence="10">Lacks conserved residue(s) required for the propagation of feature annotation.</text>
</comment>
<accession>A0A0G0E4V9</accession>
<evidence type="ECO:0000256" key="4">
    <source>
        <dbReference type="ARBA" id="ARBA00022598"/>
    </source>
</evidence>
<dbReference type="Gene3D" id="3.50.40.10">
    <property type="entry name" value="Phenylalanyl-trna Synthetase, Chain B, domain 3"/>
    <property type="match status" value="1"/>
</dbReference>
<dbReference type="SUPFAM" id="SSF56037">
    <property type="entry name" value="PheT/TilS domain"/>
    <property type="match status" value="1"/>
</dbReference>
<dbReference type="Gene3D" id="1.10.10.350">
    <property type="match status" value="1"/>
</dbReference>
<dbReference type="Gene3D" id="6.10.20.10">
    <property type="entry name" value="Lysine tRNA ligase, stem contact fold domain"/>
    <property type="match status" value="1"/>
</dbReference>
<feature type="domain" description="B3/B4 tRNA-binding" evidence="11">
    <location>
        <begin position="607"/>
        <end position="760"/>
    </location>
</feature>
<dbReference type="Gene3D" id="3.40.50.620">
    <property type="entry name" value="HUPs"/>
    <property type="match status" value="2"/>
</dbReference>
<dbReference type="Proteomes" id="UP000034581">
    <property type="component" value="Unassembled WGS sequence"/>
</dbReference>
<dbReference type="GO" id="GO:0005524">
    <property type="term" value="F:ATP binding"/>
    <property type="evidence" value="ECO:0007669"/>
    <property type="project" value="UniProtKB-UniRule"/>
</dbReference>
<reference evidence="12 13" key="1">
    <citation type="journal article" date="2015" name="Nature">
        <title>rRNA introns, odd ribosomes, and small enigmatic genomes across a large radiation of phyla.</title>
        <authorList>
            <person name="Brown C.T."/>
            <person name="Hug L.A."/>
            <person name="Thomas B.C."/>
            <person name="Sharon I."/>
            <person name="Castelle C.J."/>
            <person name="Singh A."/>
            <person name="Wilkins M.J."/>
            <person name="Williams K.H."/>
            <person name="Banfield J.F."/>
        </authorList>
    </citation>
    <scope>NUCLEOTIDE SEQUENCE [LARGE SCALE GENOMIC DNA]</scope>
</reference>
<dbReference type="InterPro" id="IPR002904">
    <property type="entry name" value="Lys-tRNA-ligase"/>
</dbReference>
<evidence type="ECO:0000256" key="2">
    <source>
        <dbReference type="ARBA" id="ARBA00005594"/>
    </source>
</evidence>
<sequence length="770" mass="88077">MFWADKLATEIKNTRREPLQWVDDMKTPSGRIHVGSLVGVLLHDFIYKSLLYLGVKAKYTYVFNDFDPMDGLPSYLDQKEYEKHMGKPLFTIPSPDKKSKSLGHQYAYEFIEAMQKLGAKPEILWSHELYQSGKMNDAIKTALDKVDLIRLIYKEVGNYDKPKHWYPFQPVCPKCGKVGTTEVFDWDGKEVSFRCVPNLVKWAIGCGYEGKVSPFNGTGKLMWKVDWPAHWKTVGITVEGAGKDHSSAGGSRDMAVQILKDVYNYPNPYDIPYEWFLIKGKKMSSSKGVGTSASEFVKIFPPTIGRFLFARNRYNRQANFDPEGMTIPDLFDEYDRCAHVYWEQGNTDDFGRIYEVAQIDDKKDYQTPKFLPRFLDIAKAIQDPKVEFLADFFAKEKRAKLTKVELDILKERKQYAEMWLKNYAPEDFRLEVKKDTPISVISRLSNEQTAFLSLASGYVKELKVNPKSDTEIQNHLYQLGKSQNLKPKETFSAIYQSLLGKEYGPKAGALILSQDLDLVAEKFKNVKVNKEKAKTISDLALFRNTDLIQIDPSLQEKYPSISVGVAIIRDVKIVKTLPELTEFKKEFLASLSKITVESLKESPNLLSYRKLYRAMGVDWHSRRPSPEALLRRLAQGKELYSVNTLVDAYNLVVMKTHVSVGAFDLQNIQFPTLLKAASGGEKILLHGDEKETVLKNGEICYFDKKGPYNLDFNYRDAQRTLVKDDTRDIWINVDGVYEVAPQKVWEALQLSVEFITRFCGGKVDIIGVLK</sequence>
<evidence type="ECO:0000256" key="6">
    <source>
        <dbReference type="ARBA" id="ARBA00022840"/>
    </source>
</evidence>
<keyword evidence="6 10" id="KW-0067">ATP-binding</keyword>
<comment type="catalytic activity">
    <reaction evidence="9 10">
        <text>tRNA(Lys) + L-lysine + ATP = L-lysyl-tRNA(Lys) + AMP + diphosphate</text>
        <dbReference type="Rhea" id="RHEA:20792"/>
        <dbReference type="Rhea" id="RHEA-COMP:9696"/>
        <dbReference type="Rhea" id="RHEA-COMP:9697"/>
        <dbReference type="ChEBI" id="CHEBI:30616"/>
        <dbReference type="ChEBI" id="CHEBI:32551"/>
        <dbReference type="ChEBI" id="CHEBI:33019"/>
        <dbReference type="ChEBI" id="CHEBI:78442"/>
        <dbReference type="ChEBI" id="CHEBI:78529"/>
        <dbReference type="ChEBI" id="CHEBI:456215"/>
        <dbReference type="EC" id="6.1.1.6"/>
    </reaction>
</comment>
<dbReference type="GO" id="GO:0000049">
    <property type="term" value="F:tRNA binding"/>
    <property type="evidence" value="ECO:0007669"/>
    <property type="project" value="InterPro"/>
</dbReference>
<dbReference type="PANTHER" id="PTHR37940">
    <property type="entry name" value="LYSINE--TRNA LIGASE"/>
    <property type="match status" value="1"/>
</dbReference>
<dbReference type="Gene3D" id="1.10.10.770">
    <property type="match status" value="1"/>
</dbReference>
<dbReference type="InterPro" id="IPR020825">
    <property type="entry name" value="Phe-tRNA_synthase-like_B3/B4"/>
</dbReference>
<comment type="caution">
    <text evidence="12">The sequence shown here is derived from an EMBL/GenBank/DDBJ whole genome shotgun (WGS) entry which is preliminary data.</text>
</comment>
<evidence type="ECO:0000256" key="1">
    <source>
        <dbReference type="ARBA" id="ARBA00004496"/>
    </source>
</evidence>
<evidence type="ECO:0000256" key="7">
    <source>
        <dbReference type="ARBA" id="ARBA00022917"/>
    </source>
</evidence>
<keyword evidence="3 10" id="KW-0963">Cytoplasm</keyword>
<dbReference type="Pfam" id="PF01921">
    <property type="entry name" value="tRNA-synt_1f"/>
    <property type="match status" value="1"/>
</dbReference>
<dbReference type="PANTHER" id="PTHR37940:SF1">
    <property type="entry name" value="LYSINE--TRNA LIGASE"/>
    <property type="match status" value="1"/>
</dbReference>
<dbReference type="GO" id="GO:0006430">
    <property type="term" value="P:lysyl-tRNA aminoacylation"/>
    <property type="evidence" value="ECO:0007669"/>
    <property type="project" value="UniProtKB-UniRule"/>
</dbReference>
<dbReference type="SMART" id="SM00873">
    <property type="entry name" value="B3_4"/>
    <property type="match status" value="1"/>
</dbReference>
<keyword evidence="4 10" id="KW-0436">Ligase</keyword>
<dbReference type="InterPro" id="IPR008925">
    <property type="entry name" value="aa_tRNA-synth_I_cd-bd_sf"/>
</dbReference>
<protein>
    <recommendedName>
        <fullName evidence="10">Lysine--tRNA ligase</fullName>
        <ecNumber evidence="10">6.1.1.6</ecNumber>
    </recommendedName>
    <alternativeName>
        <fullName evidence="10">Lysyl-tRNA synthetase</fullName>
        <shortName evidence="10">LysRS</shortName>
    </alternativeName>
</protein>
<dbReference type="InterPro" id="IPR014729">
    <property type="entry name" value="Rossmann-like_a/b/a_fold"/>
</dbReference>
<dbReference type="STRING" id="1618350.UR67_C0001G0274"/>
<dbReference type="EMBL" id="LBQB01000001">
    <property type="protein sequence ID" value="KKP70365.1"/>
    <property type="molecule type" value="Genomic_DNA"/>
</dbReference>
<dbReference type="NCBIfam" id="TIGR00467">
    <property type="entry name" value="lysS_arch"/>
    <property type="match status" value="1"/>
</dbReference>
<evidence type="ECO:0000256" key="9">
    <source>
        <dbReference type="ARBA" id="ARBA00048573"/>
    </source>
</evidence>
<comment type="subcellular location">
    <subcellularLocation>
        <location evidence="1 10">Cytoplasm</location>
    </subcellularLocation>
</comment>
<evidence type="ECO:0000313" key="13">
    <source>
        <dbReference type="Proteomes" id="UP000034581"/>
    </source>
</evidence>
<evidence type="ECO:0000256" key="5">
    <source>
        <dbReference type="ARBA" id="ARBA00022741"/>
    </source>
</evidence>
<evidence type="ECO:0000256" key="8">
    <source>
        <dbReference type="ARBA" id="ARBA00023146"/>
    </source>
</evidence>
<feature type="short sequence motif" description="'HIGH' region" evidence="10">
    <location>
        <begin position="28"/>
        <end position="36"/>
    </location>
</feature>
<dbReference type="InterPro" id="IPR020751">
    <property type="entry name" value="aa-tRNA-synth_I_codon-bd_sub2"/>
</dbReference>
<dbReference type="SUPFAM" id="SSF48163">
    <property type="entry name" value="An anticodon-binding domain of class I aminoacyl-tRNA synthetases"/>
    <property type="match status" value="1"/>
</dbReference>
<evidence type="ECO:0000256" key="10">
    <source>
        <dbReference type="HAMAP-Rule" id="MF_00177"/>
    </source>
</evidence>
<dbReference type="GO" id="GO:0005737">
    <property type="term" value="C:cytoplasm"/>
    <property type="evidence" value="ECO:0007669"/>
    <property type="project" value="UniProtKB-SubCell"/>
</dbReference>
<dbReference type="HAMAP" id="MF_00177">
    <property type="entry name" value="Lys_tRNA_synth_class1"/>
    <property type="match status" value="1"/>
</dbReference>
<dbReference type="AlphaFoldDB" id="A0A0G0E4V9"/>
<name>A0A0G0E4V9_UNCC3</name>
<organism evidence="12 13">
    <name type="scientific">candidate division CPR3 bacterium GW2011_GWF2_35_18</name>
    <dbReference type="NCBI Taxonomy" id="1618350"/>
    <lineage>
        <taxon>Bacteria</taxon>
        <taxon>Bacteria division CPR3</taxon>
    </lineage>
</organism>
<dbReference type="EC" id="6.1.1.6" evidence="10"/>
<comment type="similarity">
    <text evidence="2 10">Belongs to the class-I aminoacyl-tRNA synthetase family.</text>
</comment>
<keyword evidence="7 10" id="KW-0648">Protein biosynthesis</keyword>
<gene>
    <name evidence="10" type="primary">lysS</name>
    <name evidence="12" type="ORF">UR67_C0001G0274</name>
</gene>
<dbReference type="GO" id="GO:0004826">
    <property type="term" value="F:phenylalanine-tRNA ligase activity"/>
    <property type="evidence" value="ECO:0007669"/>
    <property type="project" value="InterPro"/>
</dbReference>
<dbReference type="PATRIC" id="fig|1618350.3.peg.283"/>
<dbReference type="SUPFAM" id="SSF52374">
    <property type="entry name" value="Nucleotidylyl transferase"/>
    <property type="match status" value="1"/>
</dbReference>
<dbReference type="InterPro" id="IPR005146">
    <property type="entry name" value="B3/B4_tRNA-bd"/>
</dbReference>
<evidence type="ECO:0000256" key="3">
    <source>
        <dbReference type="ARBA" id="ARBA00022490"/>
    </source>
</evidence>